<dbReference type="Proteomes" id="UP000339249">
    <property type="component" value="Unassembled WGS sequence"/>
</dbReference>
<proteinExistence type="predicted"/>
<accession>A0A4V6J1A8</accession>
<sequence>MHFIHAPASAGLLYELYPFASALTTLAKRPPGGLWRAAAAPFSINGSHFNGDRSHMIN</sequence>
<organism evidence="1 2">
    <name type="scientific">Raoultella terrigena</name>
    <name type="common">Klebsiella terrigena</name>
    <dbReference type="NCBI Taxonomy" id="577"/>
    <lineage>
        <taxon>Bacteria</taxon>
        <taxon>Pseudomonadati</taxon>
        <taxon>Pseudomonadota</taxon>
        <taxon>Gammaproteobacteria</taxon>
        <taxon>Enterobacterales</taxon>
        <taxon>Enterobacteriaceae</taxon>
        <taxon>Klebsiella/Raoultella group</taxon>
        <taxon>Raoultella</taxon>
    </lineage>
</organism>
<protein>
    <submittedName>
        <fullName evidence="1">Uncharacterized protein</fullName>
    </submittedName>
</protein>
<gene>
    <name evidence="1" type="ORF">NCTC9185_01515</name>
</gene>
<evidence type="ECO:0000313" key="1">
    <source>
        <dbReference type="EMBL" id="VTN09624.1"/>
    </source>
</evidence>
<dbReference type="EMBL" id="CABDVU010000001">
    <property type="protein sequence ID" value="VTN09624.1"/>
    <property type="molecule type" value="Genomic_DNA"/>
</dbReference>
<dbReference type="AlphaFoldDB" id="A0A4V6J1A8"/>
<name>A0A4V6J1A8_RAOTE</name>
<evidence type="ECO:0000313" key="2">
    <source>
        <dbReference type="Proteomes" id="UP000339249"/>
    </source>
</evidence>
<reference evidence="1 2" key="1">
    <citation type="submission" date="2019-04" db="EMBL/GenBank/DDBJ databases">
        <authorList>
            <consortium name="Pathogen Informatics"/>
        </authorList>
    </citation>
    <scope>NUCLEOTIDE SEQUENCE [LARGE SCALE GENOMIC DNA]</scope>
    <source>
        <strain evidence="1 2">NCTC9185</strain>
    </source>
</reference>